<sequence>MRKTISFVLMMAASPLLAEDVVSESAAKISEEDCLAMAEISDLIAEYRQDGKSERRTTRLLTRGRKAVDERYHAGVPTLVTYFYSLPEEAVVPGAAGEAFKASCLPQDDAEASE</sequence>
<feature type="chain" id="PRO_5047103093" description="HdeA/HdeB family protein" evidence="1">
    <location>
        <begin position="19"/>
        <end position="114"/>
    </location>
</feature>
<keyword evidence="3" id="KW-1185">Reference proteome</keyword>
<keyword evidence="1" id="KW-0732">Signal</keyword>
<evidence type="ECO:0000256" key="1">
    <source>
        <dbReference type="SAM" id="SignalP"/>
    </source>
</evidence>
<dbReference type="EMBL" id="JBBGAZ010000001">
    <property type="protein sequence ID" value="MEJ5217489.1"/>
    <property type="molecule type" value="Genomic_DNA"/>
</dbReference>
<dbReference type="RefSeq" id="WP_339402478.1">
    <property type="nucleotide sequence ID" value="NZ_JBBGAZ010000001.1"/>
</dbReference>
<gene>
    <name evidence="2" type="ORF">WG622_04505</name>
</gene>
<evidence type="ECO:0000313" key="2">
    <source>
        <dbReference type="EMBL" id="MEJ5217489.1"/>
    </source>
</evidence>
<organism evidence="2 3">
    <name type="scientific">Cognatishimia coralii</name>
    <dbReference type="NCBI Taxonomy" id="3083254"/>
    <lineage>
        <taxon>Bacteria</taxon>
        <taxon>Pseudomonadati</taxon>
        <taxon>Pseudomonadota</taxon>
        <taxon>Alphaproteobacteria</taxon>
        <taxon>Rhodobacterales</taxon>
        <taxon>Paracoccaceae</taxon>
        <taxon>Cognatishimia</taxon>
    </lineage>
</organism>
<dbReference type="Proteomes" id="UP001368270">
    <property type="component" value="Unassembled WGS sequence"/>
</dbReference>
<evidence type="ECO:0000313" key="3">
    <source>
        <dbReference type="Proteomes" id="UP001368270"/>
    </source>
</evidence>
<comment type="caution">
    <text evidence="2">The sequence shown here is derived from an EMBL/GenBank/DDBJ whole genome shotgun (WGS) entry which is preliminary data.</text>
</comment>
<proteinExistence type="predicted"/>
<protein>
    <recommendedName>
        <fullName evidence="4">HdeA/HdeB family protein</fullName>
    </recommendedName>
</protein>
<feature type="signal peptide" evidence="1">
    <location>
        <begin position="1"/>
        <end position="18"/>
    </location>
</feature>
<name>A0ABU8QDK0_9RHOB</name>
<accession>A0ABU8QDK0</accession>
<reference evidence="2 3" key="1">
    <citation type="submission" date="2024-03" db="EMBL/GenBank/DDBJ databases">
        <title>Cognatishimia coralii sp. nov., a marine bacterium isolated from coral surrounding seawater.</title>
        <authorList>
            <person name="Liu X."/>
            <person name="Liu S."/>
            <person name="Sun H."/>
            <person name="Zhang Y."/>
        </authorList>
    </citation>
    <scope>NUCLEOTIDE SEQUENCE [LARGE SCALE GENOMIC DNA]</scope>
    <source>
        <strain evidence="2 3">D5M38</strain>
    </source>
</reference>
<evidence type="ECO:0008006" key="4">
    <source>
        <dbReference type="Google" id="ProtNLM"/>
    </source>
</evidence>